<evidence type="ECO:0000256" key="7">
    <source>
        <dbReference type="ARBA" id="ARBA00023163"/>
    </source>
</evidence>
<name>A0A127M6B6_9GAMM</name>
<keyword evidence="2" id="KW-0547">Nucleotide-binding</keyword>
<evidence type="ECO:0000256" key="9">
    <source>
        <dbReference type="SAM" id="MobiDB-lite"/>
    </source>
</evidence>
<dbReference type="Proteomes" id="UP000074119">
    <property type="component" value="Chromosome"/>
</dbReference>
<dbReference type="Gene3D" id="3.40.50.2300">
    <property type="match status" value="1"/>
</dbReference>
<dbReference type="FunFam" id="3.40.50.300:FF:000006">
    <property type="entry name" value="DNA-binding transcriptional regulator NtrC"/>
    <property type="match status" value="1"/>
</dbReference>
<dbReference type="RefSeq" id="WP_062383772.1">
    <property type="nucleotide sequence ID" value="NZ_CP014544.1"/>
</dbReference>
<dbReference type="PROSITE" id="PS50045">
    <property type="entry name" value="SIGMA54_INTERACT_4"/>
    <property type="match status" value="1"/>
</dbReference>
<dbReference type="FunFam" id="3.40.50.2300:FF:000018">
    <property type="entry name" value="DNA-binding transcriptional regulator NtrC"/>
    <property type="match status" value="1"/>
</dbReference>
<dbReference type="SUPFAM" id="SSF52172">
    <property type="entry name" value="CheY-like"/>
    <property type="match status" value="1"/>
</dbReference>
<feature type="modified residue" description="4-aspartylphosphate" evidence="8">
    <location>
        <position position="52"/>
    </location>
</feature>
<dbReference type="Gene3D" id="1.10.10.60">
    <property type="entry name" value="Homeodomain-like"/>
    <property type="match status" value="1"/>
</dbReference>
<evidence type="ECO:0000256" key="1">
    <source>
        <dbReference type="ARBA" id="ARBA00022553"/>
    </source>
</evidence>
<proteinExistence type="predicted"/>
<dbReference type="Pfam" id="PF25601">
    <property type="entry name" value="AAA_lid_14"/>
    <property type="match status" value="1"/>
</dbReference>
<evidence type="ECO:0000256" key="4">
    <source>
        <dbReference type="ARBA" id="ARBA00023012"/>
    </source>
</evidence>
<feature type="compositionally biased region" description="Polar residues" evidence="9">
    <location>
        <begin position="450"/>
        <end position="465"/>
    </location>
</feature>
<dbReference type="GO" id="GO:0000160">
    <property type="term" value="P:phosphorelay signal transduction system"/>
    <property type="evidence" value="ECO:0007669"/>
    <property type="project" value="UniProtKB-KW"/>
</dbReference>
<keyword evidence="7" id="KW-0804">Transcription</keyword>
<dbReference type="InterPro" id="IPR025943">
    <property type="entry name" value="Sigma_54_int_dom_ATP-bd_2"/>
</dbReference>
<dbReference type="GO" id="GO:0043565">
    <property type="term" value="F:sequence-specific DNA binding"/>
    <property type="evidence" value="ECO:0007669"/>
    <property type="project" value="InterPro"/>
</dbReference>
<feature type="domain" description="Sigma-54 factor interaction" evidence="10">
    <location>
        <begin position="137"/>
        <end position="364"/>
    </location>
</feature>
<evidence type="ECO:0000313" key="13">
    <source>
        <dbReference type="Proteomes" id="UP000074119"/>
    </source>
</evidence>
<keyword evidence="5" id="KW-0805">Transcription regulation</keyword>
<accession>A0A127M6B6</accession>
<keyword evidence="6" id="KW-0238">DNA-binding</keyword>
<dbReference type="Pfam" id="PF00072">
    <property type="entry name" value="Response_reg"/>
    <property type="match status" value="1"/>
</dbReference>
<dbReference type="PANTHER" id="PTHR32071:SF116">
    <property type="entry name" value="TRANSCRIPTIONAL REGULATORY PROTEIN GLRR"/>
    <property type="match status" value="1"/>
</dbReference>
<dbReference type="PROSITE" id="PS00688">
    <property type="entry name" value="SIGMA54_INTERACT_3"/>
    <property type="match status" value="1"/>
</dbReference>
<dbReference type="GO" id="GO:0006355">
    <property type="term" value="P:regulation of DNA-templated transcription"/>
    <property type="evidence" value="ECO:0007669"/>
    <property type="project" value="InterPro"/>
</dbReference>
<dbReference type="KEGG" id="zal:AZF00_10770"/>
<evidence type="ECO:0000259" key="11">
    <source>
        <dbReference type="PROSITE" id="PS50110"/>
    </source>
</evidence>
<dbReference type="InterPro" id="IPR011006">
    <property type="entry name" value="CheY-like_superfamily"/>
</dbReference>
<dbReference type="InterPro" id="IPR001789">
    <property type="entry name" value="Sig_transdc_resp-reg_receiver"/>
</dbReference>
<keyword evidence="1 8" id="KW-0597">Phosphoprotein</keyword>
<keyword evidence="3" id="KW-0067">ATP-binding</keyword>
<evidence type="ECO:0000256" key="8">
    <source>
        <dbReference type="PROSITE-ProRule" id="PRU00169"/>
    </source>
</evidence>
<evidence type="ECO:0000313" key="12">
    <source>
        <dbReference type="EMBL" id="AMO68747.1"/>
    </source>
</evidence>
<dbReference type="Gene3D" id="3.40.50.300">
    <property type="entry name" value="P-loop containing nucleotide triphosphate hydrolases"/>
    <property type="match status" value="1"/>
</dbReference>
<protein>
    <submittedName>
        <fullName evidence="12">Response regulator GlrR</fullName>
    </submittedName>
</protein>
<feature type="region of interest" description="Disordered" evidence="9">
    <location>
        <begin position="439"/>
        <end position="465"/>
    </location>
</feature>
<dbReference type="InterPro" id="IPR025944">
    <property type="entry name" value="Sigma_54_int_dom_CS"/>
</dbReference>
<dbReference type="SMART" id="SM00448">
    <property type="entry name" value="REC"/>
    <property type="match status" value="1"/>
</dbReference>
<dbReference type="PANTHER" id="PTHR32071">
    <property type="entry name" value="TRANSCRIPTIONAL REGULATORY PROTEIN"/>
    <property type="match status" value="1"/>
</dbReference>
<dbReference type="InterPro" id="IPR002078">
    <property type="entry name" value="Sigma_54_int"/>
</dbReference>
<dbReference type="PROSITE" id="PS50110">
    <property type="entry name" value="RESPONSE_REGULATORY"/>
    <property type="match status" value="1"/>
</dbReference>
<evidence type="ECO:0000256" key="3">
    <source>
        <dbReference type="ARBA" id="ARBA00022840"/>
    </source>
</evidence>
<evidence type="ECO:0000259" key="10">
    <source>
        <dbReference type="PROSITE" id="PS50045"/>
    </source>
</evidence>
<dbReference type="SMART" id="SM00382">
    <property type="entry name" value="AAA"/>
    <property type="match status" value="1"/>
</dbReference>
<sequence length="465" mass="51447">MSRIMVVDDNADILHLLKLRLQSAGHQVETAESGEHALAYIPNFQPQLVITDLCMDGMDGMALFEKLKFNQPSLPVIVITAHGSIPHAIKATKQGVFSYVTKPFDSNALLAEVSRALALSCSDESETEGNSSPFAEIVTRNSSVLETLQQAKMVAASEASVLIQSESGTGKELLARAIHRASPRANKPFIALNCCSVPSSLLESELFGHVKGAFTGATRDHQGLVLAADGGTLFLDEIGDMPLDFQAKLLRVLQEREVRPVGATASIPFNVRIICATHHDLEKLVEDGTFRQDLYYRLHVVQLELPPLRSRRDDIPLLSQYFLEQLSNERRKKHFSSEAMETLASASWPGNIRQLRNVVEQTMVLSHTAVIPVSLVKKALKQDESNIVSFVDARDHFERDYLVEVLQVTGGNVTQAAQLAKRNRTEFYRLLRRHHLDPHSFRGQAGDFTPSGQSAADKSIQPKQL</sequence>
<dbReference type="Gene3D" id="1.10.8.60">
    <property type="match status" value="1"/>
</dbReference>
<dbReference type="PROSITE" id="PS00676">
    <property type="entry name" value="SIGMA54_INTERACT_2"/>
    <property type="match status" value="1"/>
</dbReference>
<evidence type="ECO:0000256" key="5">
    <source>
        <dbReference type="ARBA" id="ARBA00023015"/>
    </source>
</evidence>
<evidence type="ECO:0000256" key="2">
    <source>
        <dbReference type="ARBA" id="ARBA00022741"/>
    </source>
</evidence>
<dbReference type="STRING" id="1470434.AZF00_10770"/>
<keyword evidence="4" id="KW-0902">Two-component regulatory system</keyword>
<dbReference type="SUPFAM" id="SSF46689">
    <property type="entry name" value="Homeodomain-like"/>
    <property type="match status" value="1"/>
</dbReference>
<feature type="domain" description="Response regulatory" evidence="11">
    <location>
        <begin position="3"/>
        <end position="117"/>
    </location>
</feature>
<dbReference type="InterPro" id="IPR002197">
    <property type="entry name" value="HTH_Fis"/>
</dbReference>
<dbReference type="InterPro" id="IPR027417">
    <property type="entry name" value="P-loop_NTPase"/>
</dbReference>
<dbReference type="InterPro" id="IPR009057">
    <property type="entry name" value="Homeodomain-like_sf"/>
</dbReference>
<organism evidence="12 13">
    <name type="scientific">Zhongshania aliphaticivorans</name>
    <dbReference type="NCBI Taxonomy" id="1470434"/>
    <lineage>
        <taxon>Bacteria</taxon>
        <taxon>Pseudomonadati</taxon>
        <taxon>Pseudomonadota</taxon>
        <taxon>Gammaproteobacteria</taxon>
        <taxon>Cellvibrionales</taxon>
        <taxon>Spongiibacteraceae</taxon>
        <taxon>Zhongshania</taxon>
    </lineage>
</organism>
<dbReference type="Pfam" id="PF00158">
    <property type="entry name" value="Sigma54_activat"/>
    <property type="match status" value="1"/>
</dbReference>
<dbReference type="GO" id="GO:0005524">
    <property type="term" value="F:ATP binding"/>
    <property type="evidence" value="ECO:0007669"/>
    <property type="project" value="UniProtKB-KW"/>
</dbReference>
<dbReference type="AlphaFoldDB" id="A0A127M6B6"/>
<dbReference type="Pfam" id="PF02954">
    <property type="entry name" value="HTH_8"/>
    <property type="match status" value="1"/>
</dbReference>
<reference evidence="12 13" key="1">
    <citation type="submission" date="2015-12" db="EMBL/GenBank/DDBJ databases">
        <authorList>
            <person name="Shamseldin A."/>
            <person name="Moawad H."/>
            <person name="Abd El-Rahim W.M."/>
            <person name="Sadowsky M.J."/>
        </authorList>
    </citation>
    <scope>NUCLEOTIDE SEQUENCE [LARGE SCALE GENOMIC DNA]</scope>
    <source>
        <strain evidence="12 13">SM2</strain>
    </source>
</reference>
<evidence type="ECO:0000256" key="6">
    <source>
        <dbReference type="ARBA" id="ARBA00023125"/>
    </source>
</evidence>
<dbReference type="InterPro" id="IPR003593">
    <property type="entry name" value="AAA+_ATPase"/>
</dbReference>
<gene>
    <name evidence="12" type="ORF">AZF00_10770</name>
</gene>
<dbReference type="EMBL" id="CP014544">
    <property type="protein sequence ID" value="AMO68747.1"/>
    <property type="molecule type" value="Genomic_DNA"/>
</dbReference>
<dbReference type="CDD" id="cd00009">
    <property type="entry name" value="AAA"/>
    <property type="match status" value="1"/>
</dbReference>
<dbReference type="SUPFAM" id="SSF52540">
    <property type="entry name" value="P-loop containing nucleoside triphosphate hydrolases"/>
    <property type="match status" value="1"/>
</dbReference>
<dbReference type="InterPro" id="IPR058031">
    <property type="entry name" value="AAA_lid_NorR"/>
</dbReference>